<name>A0A3R9Y3K9_9SPHN</name>
<keyword evidence="2" id="KW-0812">Transmembrane</keyword>
<feature type="region of interest" description="Disordered" evidence="1">
    <location>
        <begin position="35"/>
        <end position="65"/>
    </location>
</feature>
<evidence type="ECO:0000313" key="4">
    <source>
        <dbReference type="Proteomes" id="UP000274661"/>
    </source>
</evidence>
<keyword evidence="2" id="KW-0472">Membrane</keyword>
<dbReference type="AlphaFoldDB" id="A0A3R9Y3K9"/>
<dbReference type="EMBL" id="RWJF01000001">
    <property type="protein sequence ID" value="RST29421.1"/>
    <property type="molecule type" value="Genomic_DNA"/>
</dbReference>
<feature type="transmembrane region" description="Helical" evidence="2">
    <location>
        <begin position="6"/>
        <end position="28"/>
    </location>
</feature>
<sequence>MNGNENWYWNIIYIGALAMFAVLLWVVFRSKSRGAEMNDDQTNRATKDLYRAEHDAHKDEPGSGL</sequence>
<evidence type="ECO:0000256" key="2">
    <source>
        <dbReference type="SAM" id="Phobius"/>
    </source>
</evidence>
<dbReference type="Proteomes" id="UP000274661">
    <property type="component" value="Unassembled WGS sequence"/>
</dbReference>
<reference evidence="3 4" key="1">
    <citation type="submission" date="2018-12" db="EMBL/GenBank/DDBJ databases">
        <title>Sphingomonas sp. HMF7854 Genome sequencing and assembly.</title>
        <authorList>
            <person name="Cha I."/>
            <person name="Kang H."/>
            <person name="Kim H."/>
            <person name="Kang J."/>
            <person name="Joh K."/>
        </authorList>
    </citation>
    <scope>NUCLEOTIDE SEQUENCE [LARGE SCALE GENOMIC DNA]</scope>
    <source>
        <strain evidence="3 4">HMF7854</strain>
    </source>
</reference>
<accession>A0A3R9Y3K9</accession>
<dbReference type="RefSeq" id="WP_126717264.1">
    <property type="nucleotide sequence ID" value="NZ_RWJF01000001.1"/>
</dbReference>
<proteinExistence type="predicted"/>
<gene>
    <name evidence="3" type="ORF">HMF7854_00160</name>
</gene>
<protein>
    <submittedName>
        <fullName evidence="3">Uncharacterized protein</fullName>
    </submittedName>
</protein>
<evidence type="ECO:0000256" key="1">
    <source>
        <dbReference type="SAM" id="MobiDB-lite"/>
    </source>
</evidence>
<comment type="caution">
    <text evidence="3">The sequence shown here is derived from an EMBL/GenBank/DDBJ whole genome shotgun (WGS) entry which is preliminary data.</text>
</comment>
<evidence type="ECO:0000313" key="3">
    <source>
        <dbReference type="EMBL" id="RST29421.1"/>
    </source>
</evidence>
<organism evidence="3 4">
    <name type="scientific">Sphingomonas ginkgonis</name>
    <dbReference type="NCBI Taxonomy" id="2315330"/>
    <lineage>
        <taxon>Bacteria</taxon>
        <taxon>Pseudomonadati</taxon>
        <taxon>Pseudomonadota</taxon>
        <taxon>Alphaproteobacteria</taxon>
        <taxon>Sphingomonadales</taxon>
        <taxon>Sphingomonadaceae</taxon>
        <taxon>Sphingomonas</taxon>
    </lineage>
</organism>
<keyword evidence="4" id="KW-1185">Reference proteome</keyword>
<keyword evidence="2" id="KW-1133">Transmembrane helix</keyword>